<sequence length="109" mass="12255">MDTAPNQFDRFALPLALGISGVTGFLLGRLLRADHLSSSDILILIKRSFQKEGPIEGSWIENEKVPYQRFAFKTEAFQGGISRYEDNQLVTYEFLADSKTGTVLSLKRI</sequence>
<evidence type="ECO:0000313" key="3">
    <source>
        <dbReference type="Proteomes" id="UP000032279"/>
    </source>
</evidence>
<keyword evidence="1" id="KW-0812">Transmembrane</keyword>
<dbReference type="OrthoDB" id="2989832at2"/>
<accession>A0A0D0Y735</accession>
<dbReference type="STRING" id="1335616.WDC_0270"/>
<keyword evidence="1" id="KW-1133">Transmembrane helix</keyword>
<evidence type="ECO:0008006" key="4">
    <source>
        <dbReference type="Google" id="ProtNLM"/>
    </source>
</evidence>
<gene>
    <name evidence="2" type="ORF">WDC_0270</name>
</gene>
<dbReference type="RefSeq" id="WP_044010004.1">
    <property type="nucleotide sequence ID" value="NZ_AWTT01000004.1"/>
</dbReference>
<comment type="caution">
    <text evidence="2">The sequence shown here is derived from an EMBL/GenBank/DDBJ whole genome shotgun (WGS) entry which is preliminary data.</text>
</comment>
<organism evidence="2 3">
    <name type="scientific">Paucilactobacillus wasatchensis</name>
    <dbReference type="NCBI Taxonomy" id="1335616"/>
    <lineage>
        <taxon>Bacteria</taxon>
        <taxon>Bacillati</taxon>
        <taxon>Bacillota</taxon>
        <taxon>Bacilli</taxon>
        <taxon>Lactobacillales</taxon>
        <taxon>Lactobacillaceae</taxon>
        <taxon>Paucilactobacillus</taxon>
    </lineage>
</organism>
<reference evidence="2 3" key="1">
    <citation type="submission" date="2013-08" db="EMBL/GenBank/DDBJ databases">
        <title>Lactobacillus wasatchii sp. WDC04, a late gas producing bacteria isolated from aged chedder cheese.</title>
        <authorList>
            <person name="Oberg C.J."/>
            <person name="Culumber M."/>
            <person name="McMahon D.J."/>
            <person name="Broadbent J.R."/>
            <person name="Oberg T.S."/>
            <person name="Ortaki F."/>
        </authorList>
    </citation>
    <scope>NUCLEOTIDE SEQUENCE [LARGE SCALE GENOMIC DNA]</scope>
    <source>
        <strain evidence="2 3">WDC04</strain>
    </source>
</reference>
<dbReference type="AlphaFoldDB" id="A0A0D0Y735"/>
<keyword evidence="1" id="KW-0472">Membrane</keyword>
<dbReference type="PATRIC" id="fig|1335616.4.peg.269"/>
<evidence type="ECO:0000256" key="1">
    <source>
        <dbReference type="SAM" id="Phobius"/>
    </source>
</evidence>
<protein>
    <recommendedName>
        <fullName evidence="4">PepSY domain-containing protein</fullName>
    </recommendedName>
</protein>
<dbReference type="EMBL" id="AWTT01000004">
    <property type="protein sequence ID" value="KIS04068.1"/>
    <property type="molecule type" value="Genomic_DNA"/>
</dbReference>
<name>A0A0D0Y735_9LACO</name>
<proteinExistence type="predicted"/>
<feature type="transmembrane region" description="Helical" evidence="1">
    <location>
        <begin position="12"/>
        <end position="31"/>
    </location>
</feature>
<keyword evidence="3" id="KW-1185">Reference proteome</keyword>
<evidence type="ECO:0000313" key="2">
    <source>
        <dbReference type="EMBL" id="KIS04068.1"/>
    </source>
</evidence>
<dbReference type="Proteomes" id="UP000032279">
    <property type="component" value="Unassembled WGS sequence"/>
</dbReference>